<dbReference type="FunFam" id="3.90.70.40:FF:000003">
    <property type="entry name" value="josephin-2 isoform X1"/>
    <property type="match status" value="1"/>
</dbReference>
<dbReference type="OrthoDB" id="422700at2759"/>
<dbReference type="Proteomes" id="UP000549394">
    <property type="component" value="Unassembled WGS sequence"/>
</dbReference>
<dbReference type="SMART" id="SM01246">
    <property type="entry name" value="Josephin"/>
    <property type="match status" value="1"/>
</dbReference>
<organism evidence="13 14">
    <name type="scientific">Dimorphilus gyrociliatus</name>
    <dbReference type="NCBI Taxonomy" id="2664684"/>
    <lineage>
        <taxon>Eukaryota</taxon>
        <taxon>Metazoa</taxon>
        <taxon>Spiralia</taxon>
        <taxon>Lophotrochozoa</taxon>
        <taxon>Annelida</taxon>
        <taxon>Polychaeta</taxon>
        <taxon>Polychaeta incertae sedis</taxon>
        <taxon>Dinophilidae</taxon>
        <taxon>Dimorphilus</taxon>
    </lineage>
</organism>
<feature type="active site" evidence="11">
    <location>
        <position position="146"/>
    </location>
</feature>
<evidence type="ECO:0000256" key="5">
    <source>
        <dbReference type="ARBA" id="ARBA00022670"/>
    </source>
</evidence>
<keyword evidence="5" id="KW-0645">Protease</keyword>
<evidence type="ECO:0000256" key="4">
    <source>
        <dbReference type="ARBA" id="ARBA00022490"/>
    </source>
</evidence>
<dbReference type="GO" id="GO:0006508">
    <property type="term" value="P:proteolysis"/>
    <property type="evidence" value="ECO:0007669"/>
    <property type="project" value="UniProtKB-KW"/>
</dbReference>
<dbReference type="InterPro" id="IPR006155">
    <property type="entry name" value="Josephin"/>
</dbReference>
<comment type="function">
    <text evidence="8">Cleaves 'Lys-63'-linked poly-ubiquitin chains, and with lesser efficiency 'Lys-48'-linked poly-ubiquitin chains (in vitro). May act as a deubiquitinating enzyme.</text>
</comment>
<dbReference type="GO" id="GO:0004843">
    <property type="term" value="F:cysteine-type deubiquitinase activity"/>
    <property type="evidence" value="ECO:0007669"/>
    <property type="project" value="UniProtKB-EC"/>
</dbReference>
<evidence type="ECO:0000256" key="1">
    <source>
        <dbReference type="ARBA" id="ARBA00000707"/>
    </source>
</evidence>
<reference evidence="13 14" key="1">
    <citation type="submission" date="2020-08" db="EMBL/GenBank/DDBJ databases">
        <authorList>
            <person name="Hejnol A."/>
        </authorList>
    </citation>
    <scope>NUCLEOTIDE SEQUENCE [LARGE SCALE GENOMIC DNA]</scope>
</reference>
<evidence type="ECO:0000256" key="10">
    <source>
        <dbReference type="ARBA" id="ARBA00077222"/>
    </source>
</evidence>
<dbReference type="AlphaFoldDB" id="A0A7I8VJD0"/>
<sequence>MERDSNRKNIDLPTKSEIYHEKQSRLLCAMHALNNFFQNDHPFSKSELDRICERLTPGSFINPHRNFLGLGNYDVNVLIAAFQSRNLETIWMDRRKSPNCLVLQEIEGFILNVPITWKIGAFSIPYIRQRHWVAVKKITGQYYLLDSKAAEPTFIGNEDSLRKCLQENLQRDDTNILLIVKQDVAEKSSWFKSPD</sequence>
<keyword evidence="7 11" id="KW-0378">Hydrolase</keyword>
<comment type="subcellular location">
    <subcellularLocation>
        <location evidence="2">Cytoplasm</location>
        <location evidence="2">Cytosol</location>
    </subcellularLocation>
</comment>
<keyword evidence="6" id="KW-0833">Ubl conjugation pathway</keyword>
<evidence type="ECO:0000256" key="3">
    <source>
        <dbReference type="ARBA" id="ARBA00012759"/>
    </source>
</evidence>
<feature type="domain" description="Josephin" evidence="12">
    <location>
        <begin position="15"/>
        <end position="194"/>
    </location>
</feature>
<dbReference type="EC" id="3.4.19.12" evidence="3"/>
<name>A0A7I8VJD0_9ANNE</name>
<dbReference type="PROSITE" id="PS50957">
    <property type="entry name" value="JOSEPHIN"/>
    <property type="match status" value="1"/>
</dbReference>
<feature type="active site" evidence="11">
    <location>
        <position position="28"/>
    </location>
</feature>
<dbReference type="InterPro" id="IPR040053">
    <property type="entry name" value="JOSD1/2"/>
</dbReference>
<proteinExistence type="predicted"/>
<evidence type="ECO:0000256" key="7">
    <source>
        <dbReference type="ARBA" id="ARBA00022801"/>
    </source>
</evidence>
<dbReference type="Pfam" id="PF02099">
    <property type="entry name" value="Josephin"/>
    <property type="match status" value="1"/>
</dbReference>
<evidence type="ECO:0000313" key="14">
    <source>
        <dbReference type="Proteomes" id="UP000549394"/>
    </source>
</evidence>
<dbReference type="GO" id="GO:0016579">
    <property type="term" value="P:protein deubiquitination"/>
    <property type="evidence" value="ECO:0007669"/>
    <property type="project" value="InterPro"/>
</dbReference>
<dbReference type="EMBL" id="CAJFCJ010000006">
    <property type="protein sequence ID" value="CAD5116149.1"/>
    <property type="molecule type" value="Genomic_DNA"/>
</dbReference>
<keyword evidence="14" id="KW-1185">Reference proteome</keyword>
<evidence type="ECO:0000256" key="2">
    <source>
        <dbReference type="ARBA" id="ARBA00004514"/>
    </source>
</evidence>
<comment type="caution">
    <text evidence="13">The sequence shown here is derived from an EMBL/GenBank/DDBJ whole genome shotgun (WGS) entry which is preliminary data.</text>
</comment>
<accession>A0A7I8VJD0</accession>
<dbReference type="Gene3D" id="3.90.70.40">
    <property type="match status" value="1"/>
</dbReference>
<evidence type="ECO:0000256" key="6">
    <source>
        <dbReference type="ARBA" id="ARBA00022786"/>
    </source>
</evidence>
<comment type="catalytic activity">
    <reaction evidence="1">
        <text>Thiol-dependent hydrolysis of ester, thioester, amide, peptide and isopeptide bonds formed by the C-terminal Gly of ubiquitin (a 76-residue protein attached to proteins as an intracellular targeting signal).</text>
        <dbReference type="EC" id="3.4.19.12"/>
    </reaction>
</comment>
<feature type="active site" evidence="11">
    <location>
        <position position="131"/>
    </location>
</feature>
<gene>
    <name evidence="13" type="ORF">DGYR_LOCUS4797</name>
</gene>
<protein>
    <recommendedName>
        <fullName evidence="9">Josephin-2</fullName>
        <ecNumber evidence="3">3.4.19.12</ecNumber>
    </recommendedName>
    <alternativeName>
        <fullName evidence="10">Josephin domain-containing protein 2</fullName>
    </alternativeName>
</protein>
<evidence type="ECO:0000256" key="11">
    <source>
        <dbReference type="PROSITE-ProRule" id="PRU00331"/>
    </source>
</evidence>
<evidence type="ECO:0000256" key="8">
    <source>
        <dbReference type="ARBA" id="ARBA00058284"/>
    </source>
</evidence>
<dbReference type="PANTHER" id="PTHR13291">
    <property type="entry name" value="JOSEPHIN 1, 2"/>
    <property type="match status" value="1"/>
</dbReference>
<evidence type="ECO:0000313" key="13">
    <source>
        <dbReference type="EMBL" id="CAD5116149.1"/>
    </source>
</evidence>
<dbReference type="GO" id="GO:0005829">
    <property type="term" value="C:cytosol"/>
    <property type="evidence" value="ECO:0007669"/>
    <property type="project" value="UniProtKB-SubCell"/>
</dbReference>
<dbReference type="PANTHER" id="PTHR13291:SF0">
    <property type="entry name" value="JOSEPHIN-LIKE PROTEIN"/>
    <property type="match status" value="1"/>
</dbReference>
<evidence type="ECO:0000259" key="12">
    <source>
        <dbReference type="PROSITE" id="PS50957"/>
    </source>
</evidence>
<keyword evidence="4" id="KW-0963">Cytoplasm</keyword>
<evidence type="ECO:0000256" key="9">
    <source>
        <dbReference type="ARBA" id="ARBA00069892"/>
    </source>
</evidence>